<name>A0AB36SAS6_9ENTE</name>
<sequence>MFLTFVSTSFFLKLPKKTGFWTPFISEGVASAPTVYSRVCQKTDLESVDWDAFFRCFLDVREIFLLLVIRLMFVHRSKKKVMLFRFLLFFEVNVTIFSLFHVY</sequence>
<evidence type="ECO:0000313" key="2">
    <source>
        <dbReference type="EMBL" id="PEH45990.1"/>
    </source>
</evidence>
<dbReference type="AlphaFoldDB" id="A0AB36SAS6"/>
<accession>A0AB36SAS6</accession>
<dbReference type="Proteomes" id="UP000220669">
    <property type="component" value="Unassembled WGS sequence"/>
</dbReference>
<protein>
    <submittedName>
        <fullName evidence="2">Uncharacterized protein</fullName>
    </submittedName>
</protein>
<comment type="caution">
    <text evidence="2">The sequence shown here is derived from an EMBL/GenBank/DDBJ whole genome shotgun (WGS) entry which is preliminary data.</text>
</comment>
<dbReference type="EMBL" id="PDEB01000004">
    <property type="protein sequence ID" value="PEH45990.1"/>
    <property type="molecule type" value="Genomic_DNA"/>
</dbReference>
<gene>
    <name evidence="2" type="ORF">CRM96_13805</name>
</gene>
<keyword evidence="1" id="KW-0472">Membrane</keyword>
<keyword evidence="1" id="KW-0812">Transmembrane</keyword>
<keyword evidence="1" id="KW-1133">Transmembrane helix</keyword>
<feature type="transmembrane region" description="Helical" evidence="1">
    <location>
        <begin position="83"/>
        <end position="102"/>
    </location>
</feature>
<organism evidence="2 3">
    <name type="scientific">Enterococcus durans</name>
    <dbReference type="NCBI Taxonomy" id="53345"/>
    <lineage>
        <taxon>Bacteria</taxon>
        <taxon>Bacillati</taxon>
        <taxon>Bacillota</taxon>
        <taxon>Bacilli</taxon>
        <taxon>Lactobacillales</taxon>
        <taxon>Enterococcaceae</taxon>
        <taxon>Enterococcus</taxon>
    </lineage>
</organism>
<proteinExistence type="predicted"/>
<feature type="transmembrane region" description="Helical" evidence="1">
    <location>
        <begin position="52"/>
        <end position="71"/>
    </location>
</feature>
<evidence type="ECO:0000256" key="1">
    <source>
        <dbReference type="SAM" id="Phobius"/>
    </source>
</evidence>
<reference evidence="2 3" key="1">
    <citation type="submission" date="2017-09" db="EMBL/GenBank/DDBJ databases">
        <title>FDA dAtabase for Regulatory Grade micrObial Sequences (FDA-ARGOS): Supporting development and validation of Infectious Disease Dx tests.</title>
        <authorList>
            <person name="Minogue T."/>
            <person name="Wolcott M."/>
            <person name="Wasieloski L."/>
            <person name="Aguilar W."/>
            <person name="Moore D."/>
            <person name="Tallon L.J."/>
            <person name="Sadzewicz L."/>
            <person name="Ott S."/>
            <person name="Zhao X."/>
            <person name="Nagaraj S."/>
            <person name="Vavikolanu K."/>
            <person name="Aluvathingal J."/>
            <person name="Nadendla S."/>
            <person name="Sichtig H."/>
        </authorList>
    </citation>
    <scope>NUCLEOTIDE SEQUENCE [LARGE SCALE GENOMIC DNA]</scope>
    <source>
        <strain evidence="2 3">FDAARGOS_396</strain>
    </source>
</reference>
<evidence type="ECO:0000313" key="3">
    <source>
        <dbReference type="Proteomes" id="UP000220669"/>
    </source>
</evidence>